<dbReference type="InterPro" id="IPR004838">
    <property type="entry name" value="NHTrfase_class1_PyrdxlP-BS"/>
</dbReference>
<evidence type="ECO:0000313" key="8">
    <source>
        <dbReference type="EMBL" id="HIT99797.1"/>
    </source>
</evidence>
<accession>A0A9D1KV70</accession>
<dbReference type="CDD" id="cd00609">
    <property type="entry name" value="AAT_like"/>
    <property type="match status" value="1"/>
</dbReference>
<protein>
    <recommendedName>
        <fullName evidence="6">Aminotransferase</fullName>
        <ecNumber evidence="6">2.6.1.-</ecNumber>
    </recommendedName>
</protein>
<comment type="similarity">
    <text evidence="2 6">Belongs to the class-I pyridoxal-phosphate-dependent aminotransferase family.</text>
</comment>
<dbReference type="InterPro" id="IPR004839">
    <property type="entry name" value="Aminotransferase_I/II_large"/>
</dbReference>
<dbReference type="InterPro" id="IPR015424">
    <property type="entry name" value="PyrdxlP-dep_Trfase"/>
</dbReference>
<evidence type="ECO:0000256" key="6">
    <source>
        <dbReference type="RuleBase" id="RU000481"/>
    </source>
</evidence>
<dbReference type="InterPro" id="IPR015422">
    <property type="entry name" value="PyrdxlP-dep_Trfase_small"/>
</dbReference>
<sequence>MRLSQKMSEMEHSPIRRFNKYAAEAEKAGKKVYKLNIGQPDIQTPPCFMEAVRAFDKKVIAYSESGGETILHDAVCSYFKKYNIQFDREDIMITNGGSEALNMVFTSILNCGDEVIIPEPFYTNYHTFITAAGGKVTPVTTKAEDGYDFAKKELIEKAVNENTRAICCISPGNPTGRVLTLDDMRLIGDIAVKYDLWIIADEVYREFAYDGQEVTSFGMLEDLKERVIIIDSISKRFSACGARVGYAASKNRDLMDALLKLAQGRLCCPTLEQVGAAALYGLDDNYYTDIRKEYEERRDAAYGEIKKIPGVICQKPGGSFYMMAKLPVENVDDFLMFMLTEFEDKGETVMFAPAEGFYGTEGLGRDEIRIAYVLSSEKMKRGVELIRLGIEAYNERKN</sequence>
<dbReference type="NCBIfam" id="NF005744">
    <property type="entry name" value="PRK07568.1"/>
    <property type="match status" value="1"/>
</dbReference>
<dbReference type="EMBL" id="DVLX01000077">
    <property type="protein sequence ID" value="HIT99797.1"/>
    <property type="molecule type" value="Genomic_DNA"/>
</dbReference>
<keyword evidence="4 6" id="KW-0808">Transferase</keyword>
<dbReference type="PROSITE" id="PS00105">
    <property type="entry name" value="AA_TRANSFER_CLASS_1"/>
    <property type="match status" value="1"/>
</dbReference>
<evidence type="ECO:0000259" key="7">
    <source>
        <dbReference type="Pfam" id="PF00155"/>
    </source>
</evidence>
<dbReference type="InterPro" id="IPR050596">
    <property type="entry name" value="AspAT/PAT-like"/>
</dbReference>
<dbReference type="GO" id="GO:0030170">
    <property type="term" value="F:pyridoxal phosphate binding"/>
    <property type="evidence" value="ECO:0007669"/>
    <property type="project" value="InterPro"/>
</dbReference>
<comment type="caution">
    <text evidence="8">The sequence shown here is derived from an EMBL/GenBank/DDBJ whole genome shotgun (WGS) entry which is preliminary data.</text>
</comment>
<evidence type="ECO:0000256" key="3">
    <source>
        <dbReference type="ARBA" id="ARBA00022576"/>
    </source>
</evidence>
<dbReference type="GO" id="GO:0006520">
    <property type="term" value="P:amino acid metabolic process"/>
    <property type="evidence" value="ECO:0007669"/>
    <property type="project" value="InterPro"/>
</dbReference>
<comment type="cofactor">
    <cofactor evidence="1 6">
        <name>pyridoxal 5'-phosphate</name>
        <dbReference type="ChEBI" id="CHEBI:597326"/>
    </cofactor>
</comment>
<keyword evidence="3 6" id="KW-0032">Aminotransferase</keyword>
<evidence type="ECO:0000256" key="2">
    <source>
        <dbReference type="ARBA" id="ARBA00007441"/>
    </source>
</evidence>
<evidence type="ECO:0000256" key="1">
    <source>
        <dbReference type="ARBA" id="ARBA00001933"/>
    </source>
</evidence>
<evidence type="ECO:0000313" key="9">
    <source>
        <dbReference type="Proteomes" id="UP000824159"/>
    </source>
</evidence>
<dbReference type="Gene3D" id="3.90.1150.10">
    <property type="entry name" value="Aspartate Aminotransferase, domain 1"/>
    <property type="match status" value="1"/>
</dbReference>
<feature type="domain" description="Aminotransferase class I/classII large" evidence="7">
    <location>
        <begin position="31"/>
        <end position="383"/>
    </location>
</feature>
<proteinExistence type="inferred from homology"/>
<evidence type="ECO:0000256" key="5">
    <source>
        <dbReference type="ARBA" id="ARBA00022898"/>
    </source>
</evidence>
<dbReference type="PANTHER" id="PTHR46383:SF1">
    <property type="entry name" value="ASPARTATE AMINOTRANSFERASE"/>
    <property type="match status" value="1"/>
</dbReference>
<dbReference type="Gene3D" id="3.40.640.10">
    <property type="entry name" value="Type I PLP-dependent aspartate aminotransferase-like (Major domain)"/>
    <property type="match status" value="1"/>
</dbReference>
<dbReference type="PANTHER" id="PTHR46383">
    <property type="entry name" value="ASPARTATE AMINOTRANSFERASE"/>
    <property type="match status" value="1"/>
</dbReference>
<dbReference type="AlphaFoldDB" id="A0A9D1KV70"/>
<organism evidence="8 9">
    <name type="scientific">Candidatus Allocopromorpha excrementavium</name>
    <dbReference type="NCBI Taxonomy" id="2840741"/>
    <lineage>
        <taxon>Bacteria</taxon>
        <taxon>Bacillati</taxon>
        <taxon>Bacillota</taxon>
        <taxon>Clostridia</taxon>
        <taxon>Eubacteriales</taxon>
        <taxon>Eubacteriaceae</taxon>
        <taxon>Eubacteriaceae incertae sedis</taxon>
        <taxon>Candidatus Allocopromorpha</taxon>
    </lineage>
</organism>
<dbReference type="GO" id="GO:0008483">
    <property type="term" value="F:transaminase activity"/>
    <property type="evidence" value="ECO:0007669"/>
    <property type="project" value="UniProtKB-KW"/>
</dbReference>
<gene>
    <name evidence="8" type="ORF">IAD12_06055</name>
</gene>
<name>A0A9D1KV70_9FIRM</name>
<dbReference type="Pfam" id="PF00155">
    <property type="entry name" value="Aminotran_1_2"/>
    <property type="match status" value="1"/>
</dbReference>
<reference evidence="8" key="2">
    <citation type="journal article" date="2021" name="PeerJ">
        <title>Extensive microbial diversity within the chicken gut microbiome revealed by metagenomics and culture.</title>
        <authorList>
            <person name="Gilroy R."/>
            <person name="Ravi A."/>
            <person name="Getino M."/>
            <person name="Pursley I."/>
            <person name="Horton D.L."/>
            <person name="Alikhan N.F."/>
            <person name="Baker D."/>
            <person name="Gharbi K."/>
            <person name="Hall N."/>
            <person name="Watson M."/>
            <person name="Adriaenssens E.M."/>
            <person name="Foster-Nyarko E."/>
            <person name="Jarju S."/>
            <person name="Secka A."/>
            <person name="Antonio M."/>
            <person name="Oren A."/>
            <person name="Chaudhuri R.R."/>
            <person name="La Ragione R."/>
            <person name="Hildebrand F."/>
            <person name="Pallen M.J."/>
        </authorList>
    </citation>
    <scope>NUCLEOTIDE SEQUENCE</scope>
    <source>
        <strain evidence="8">CHK176-22527</strain>
    </source>
</reference>
<dbReference type="Proteomes" id="UP000824159">
    <property type="component" value="Unassembled WGS sequence"/>
</dbReference>
<dbReference type="SUPFAM" id="SSF53383">
    <property type="entry name" value="PLP-dependent transferases"/>
    <property type="match status" value="1"/>
</dbReference>
<dbReference type="InterPro" id="IPR015421">
    <property type="entry name" value="PyrdxlP-dep_Trfase_major"/>
</dbReference>
<dbReference type="EC" id="2.6.1.-" evidence="6"/>
<reference evidence="8" key="1">
    <citation type="submission" date="2020-10" db="EMBL/GenBank/DDBJ databases">
        <authorList>
            <person name="Gilroy R."/>
        </authorList>
    </citation>
    <scope>NUCLEOTIDE SEQUENCE</scope>
    <source>
        <strain evidence="8">CHK176-22527</strain>
    </source>
</reference>
<keyword evidence="5" id="KW-0663">Pyridoxal phosphate</keyword>
<evidence type="ECO:0000256" key="4">
    <source>
        <dbReference type="ARBA" id="ARBA00022679"/>
    </source>
</evidence>